<reference evidence="1 2" key="1">
    <citation type="submission" date="2018-02" db="EMBL/GenBank/DDBJ databases">
        <title>Novel Leptospira species isolated from soil and water in Japan.</title>
        <authorList>
            <person name="Nakao R."/>
            <person name="Masuzawa T."/>
        </authorList>
    </citation>
    <scope>NUCLEOTIDE SEQUENCE [LARGE SCALE GENOMIC DNA]</scope>
    <source>
        <strain evidence="1 2">YH101</strain>
    </source>
</reference>
<evidence type="ECO:0000313" key="1">
    <source>
        <dbReference type="EMBL" id="GBF51077.1"/>
    </source>
</evidence>
<proteinExistence type="predicted"/>
<sequence>MQEKGFEYPEHWNQLKQAPPFLLHSRPFTTLSFQNSEGKKLNSGSLQIELFPKEKQTKVRHLGSALFFFEELAQIASDIEKRLQALGQKCQFQIDRNQGILSLSFPETTAFAHSALLFTFPTAQIGHYELRESLFLPSFPSTNFPLSEGKPYQLDFVYSAYGTKVFLAMDQHAFRSYAVIQTEQANLDFYLESFLKQNELSFTKVNACEFNLLRLSQFLELSDRLRTQSQRRGLGNAT</sequence>
<keyword evidence="2" id="KW-1185">Reference proteome</keyword>
<comment type="caution">
    <text evidence="1">The sequence shown here is derived from an EMBL/GenBank/DDBJ whole genome shotgun (WGS) entry which is preliminary data.</text>
</comment>
<dbReference type="EMBL" id="BFBB01000008">
    <property type="protein sequence ID" value="GBF51077.1"/>
    <property type="molecule type" value="Genomic_DNA"/>
</dbReference>
<dbReference type="Proteomes" id="UP000245133">
    <property type="component" value="Unassembled WGS sequence"/>
</dbReference>
<organism evidence="1 2">
    <name type="scientific">Leptospira ryugenii</name>
    <dbReference type="NCBI Taxonomy" id="1917863"/>
    <lineage>
        <taxon>Bacteria</taxon>
        <taxon>Pseudomonadati</taxon>
        <taxon>Spirochaetota</taxon>
        <taxon>Spirochaetia</taxon>
        <taxon>Leptospirales</taxon>
        <taxon>Leptospiraceae</taxon>
        <taxon>Leptospira</taxon>
    </lineage>
</organism>
<dbReference type="AlphaFoldDB" id="A0A2P2E2H0"/>
<name>A0A2P2E2H0_9LEPT</name>
<accession>A0A2P2E2H0</accession>
<evidence type="ECO:0000313" key="2">
    <source>
        <dbReference type="Proteomes" id="UP000245133"/>
    </source>
</evidence>
<gene>
    <name evidence="1" type="ORF">LPTSP4_26080</name>
</gene>
<protein>
    <submittedName>
        <fullName evidence="1">Uncharacterized protein</fullName>
    </submittedName>
</protein>